<dbReference type="InterPro" id="IPR009057">
    <property type="entry name" value="Homeodomain-like_sf"/>
</dbReference>
<evidence type="ECO:0000313" key="8">
    <source>
        <dbReference type="EMBL" id="AGA57668.1"/>
    </source>
</evidence>
<dbReference type="eggNOG" id="COG2207">
    <property type="taxonomic scope" value="Bacteria"/>
</dbReference>
<keyword evidence="1" id="KW-0805">Transcription regulation</keyword>
<evidence type="ECO:0000256" key="2">
    <source>
        <dbReference type="ARBA" id="ARBA00023125"/>
    </source>
</evidence>
<evidence type="ECO:0000259" key="7">
    <source>
        <dbReference type="PROSITE" id="PS50110"/>
    </source>
</evidence>
<feature type="domain" description="HTH araC/xylS-type" evidence="6">
    <location>
        <begin position="418"/>
        <end position="516"/>
    </location>
</feature>
<reference evidence="9" key="1">
    <citation type="submission" date="2012-01" db="EMBL/GenBank/DDBJ databases">
        <title>Complete sequence of chromosome of Thermobacillus composti KWC4.</title>
        <authorList>
            <person name="Lucas S."/>
            <person name="Han J."/>
            <person name="Lapidus A."/>
            <person name="Cheng J.-F."/>
            <person name="Goodwin L."/>
            <person name="Pitluck S."/>
            <person name="Peters L."/>
            <person name="Ovchinnikova G."/>
            <person name="Teshima H."/>
            <person name="Detter J.C."/>
            <person name="Han C."/>
            <person name="Tapia R."/>
            <person name="Land M."/>
            <person name="Hauser L."/>
            <person name="Kyrpides N."/>
            <person name="Ivanova N."/>
            <person name="Pagani I."/>
            <person name="Anderson I."/>
            <person name="Woyke T."/>
        </authorList>
    </citation>
    <scope>NUCLEOTIDE SEQUENCE [LARGE SCALE GENOMIC DNA]</scope>
    <source>
        <strain evidence="9">DSM 18247 / JCM 13945 / KWC4</strain>
    </source>
</reference>
<keyword evidence="3" id="KW-0804">Transcription</keyword>
<dbReference type="SMART" id="SM00448">
    <property type="entry name" value="REC"/>
    <property type="match status" value="1"/>
</dbReference>
<keyword evidence="5" id="KW-0175">Coiled coil</keyword>
<gene>
    <name evidence="8" type="ordered locus">Theco_1520</name>
</gene>
<dbReference type="Proteomes" id="UP000010795">
    <property type="component" value="Chromosome"/>
</dbReference>
<dbReference type="HOGENOM" id="CLU_000445_5_0_9"/>
<dbReference type="Gene3D" id="3.40.50.2300">
    <property type="match status" value="1"/>
</dbReference>
<dbReference type="PRINTS" id="PR00032">
    <property type="entry name" value="HTHARAC"/>
</dbReference>
<dbReference type="InterPro" id="IPR041522">
    <property type="entry name" value="CdaR_GGDEF"/>
</dbReference>
<dbReference type="SUPFAM" id="SSF52172">
    <property type="entry name" value="CheY-like"/>
    <property type="match status" value="1"/>
</dbReference>
<dbReference type="EMBL" id="CP003255">
    <property type="protein sequence ID" value="AGA57668.1"/>
    <property type="molecule type" value="Genomic_DNA"/>
</dbReference>
<dbReference type="KEGG" id="tco:Theco_1520"/>
<organism evidence="8 9">
    <name type="scientific">Thermobacillus composti (strain DSM 18247 / JCM 13945 / KWC4)</name>
    <dbReference type="NCBI Taxonomy" id="717605"/>
    <lineage>
        <taxon>Bacteria</taxon>
        <taxon>Bacillati</taxon>
        <taxon>Bacillota</taxon>
        <taxon>Bacilli</taxon>
        <taxon>Bacillales</taxon>
        <taxon>Paenibacillaceae</taxon>
        <taxon>Thermobacillus</taxon>
    </lineage>
</organism>
<dbReference type="Gene3D" id="1.10.10.60">
    <property type="entry name" value="Homeodomain-like"/>
    <property type="match status" value="2"/>
</dbReference>
<feature type="domain" description="Response regulatory" evidence="7">
    <location>
        <begin position="3"/>
        <end position="120"/>
    </location>
</feature>
<dbReference type="InterPro" id="IPR001789">
    <property type="entry name" value="Sig_transdc_resp-reg_receiver"/>
</dbReference>
<dbReference type="eggNOG" id="COG4753">
    <property type="taxonomic scope" value="Bacteria"/>
</dbReference>
<dbReference type="Pfam" id="PF00072">
    <property type="entry name" value="Response_reg"/>
    <property type="match status" value="1"/>
</dbReference>
<dbReference type="PROSITE" id="PS00041">
    <property type="entry name" value="HTH_ARAC_FAMILY_1"/>
    <property type="match status" value="1"/>
</dbReference>
<feature type="modified residue" description="4-aspartylphosphate" evidence="4">
    <location>
        <position position="55"/>
    </location>
</feature>
<dbReference type="GO" id="GO:0000160">
    <property type="term" value="P:phosphorelay signal transduction system"/>
    <property type="evidence" value="ECO:0007669"/>
    <property type="project" value="InterPro"/>
</dbReference>
<evidence type="ECO:0000256" key="4">
    <source>
        <dbReference type="PROSITE-ProRule" id="PRU00169"/>
    </source>
</evidence>
<evidence type="ECO:0000256" key="3">
    <source>
        <dbReference type="ARBA" id="ARBA00023163"/>
    </source>
</evidence>
<dbReference type="SMART" id="SM00342">
    <property type="entry name" value="HTH_ARAC"/>
    <property type="match status" value="1"/>
</dbReference>
<proteinExistence type="predicted"/>
<keyword evidence="9" id="KW-1185">Reference proteome</keyword>
<dbReference type="GO" id="GO:0043565">
    <property type="term" value="F:sequence-specific DNA binding"/>
    <property type="evidence" value="ECO:0007669"/>
    <property type="project" value="InterPro"/>
</dbReference>
<dbReference type="InterPro" id="IPR020449">
    <property type="entry name" value="Tscrpt_reg_AraC-type_HTH"/>
</dbReference>
<dbReference type="AlphaFoldDB" id="L0EBM4"/>
<dbReference type="PANTHER" id="PTHR43280:SF2">
    <property type="entry name" value="HTH-TYPE TRANSCRIPTIONAL REGULATOR EXSA"/>
    <property type="match status" value="1"/>
</dbReference>
<sequence>MYRVLLVDDEALARVGLRSTFDWEAHGFRIVGEASNGRTALPWIERDEVDILMTDIAMPVMDGLELMRFIRQRRPRVKVILLSCHSDFEYVREGMRLGASDYLLKPTLGNDDLRDILEKVKRQIEEERRRNELFDRMKRQELAEHRQELEKAMIRCLAGEPVEAELAAALPWLKTGYRVAVVLPDGAAKLCAEEGGLYLEILIEDAQETFYEKGGDGLALRGREGQLIAVVPDGQDQPSAWNERLERLQRTLSAKGHSFSIGVSMRHQGLPTFRQAYREGWEAAQARFYRGPGRLHTYEPSPPRTDHDGSRLYDDLRQALADSLKDKASACLAEICGAWTPERRTPAQVYREAQQLLSLFSVSKKRTNGEFGVWLETLRQLETADEVRQFVRESFDCLWAPECDADGRDNRFYRHIVAQAVEYMQSRYTEKIGLQEVADHVCVSKNYFSEIFKRVTGQNFIDYLIRLRLDRAKELLQTTPLKIYEVAELSGFNDVKYFSRLFKKVMKMSPAEFREHKFKS</sequence>
<dbReference type="Pfam" id="PF17853">
    <property type="entry name" value="GGDEF_2"/>
    <property type="match status" value="1"/>
</dbReference>
<evidence type="ECO:0000313" key="9">
    <source>
        <dbReference type="Proteomes" id="UP000010795"/>
    </source>
</evidence>
<dbReference type="Pfam" id="PF12833">
    <property type="entry name" value="HTH_18"/>
    <property type="match status" value="1"/>
</dbReference>
<dbReference type="RefSeq" id="WP_015254420.1">
    <property type="nucleotide sequence ID" value="NC_019897.1"/>
</dbReference>
<name>L0EBM4_THECK</name>
<dbReference type="OrthoDB" id="9794370at2"/>
<feature type="coiled-coil region" evidence="5">
    <location>
        <begin position="110"/>
        <end position="137"/>
    </location>
</feature>
<evidence type="ECO:0000259" key="6">
    <source>
        <dbReference type="PROSITE" id="PS01124"/>
    </source>
</evidence>
<dbReference type="GO" id="GO:0003700">
    <property type="term" value="F:DNA-binding transcription factor activity"/>
    <property type="evidence" value="ECO:0007669"/>
    <property type="project" value="InterPro"/>
</dbReference>
<dbReference type="InterPro" id="IPR018060">
    <property type="entry name" value="HTH_AraC"/>
</dbReference>
<keyword evidence="2 8" id="KW-0238">DNA-binding</keyword>
<dbReference type="CDD" id="cd17536">
    <property type="entry name" value="REC_YesN-like"/>
    <property type="match status" value="1"/>
</dbReference>
<dbReference type="STRING" id="717605.Theco_1520"/>
<protein>
    <submittedName>
        <fullName evidence="8">Response regulator containing CheY-like receiver domain and AraC-type DNA-binding domain</fullName>
    </submittedName>
</protein>
<evidence type="ECO:0000256" key="5">
    <source>
        <dbReference type="SAM" id="Coils"/>
    </source>
</evidence>
<dbReference type="PROSITE" id="PS50110">
    <property type="entry name" value="RESPONSE_REGULATORY"/>
    <property type="match status" value="1"/>
</dbReference>
<evidence type="ECO:0000256" key="1">
    <source>
        <dbReference type="ARBA" id="ARBA00023015"/>
    </source>
</evidence>
<dbReference type="PROSITE" id="PS01124">
    <property type="entry name" value="HTH_ARAC_FAMILY_2"/>
    <property type="match status" value="1"/>
</dbReference>
<accession>L0EBM4</accession>
<dbReference type="InterPro" id="IPR011006">
    <property type="entry name" value="CheY-like_superfamily"/>
</dbReference>
<keyword evidence="4" id="KW-0597">Phosphoprotein</keyword>
<dbReference type="SUPFAM" id="SSF46689">
    <property type="entry name" value="Homeodomain-like"/>
    <property type="match status" value="2"/>
</dbReference>
<dbReference type="PANTHER" id="PTHR43280">
    <property type="entry name" value="ARAC-FAMILY TRANSCRIPTIONAL REGULATOR"/>
    <property type="match status" value="1"/>
</dbReference>
<dbReference type="InterPro" id="IPR018062">
    <property type="entry name" value="HTH_AraC-typ_CS"/>
</dbReference>